<protein>
    <submittedName>
        <fullName evidence="1">Uncharacterized protein</fullName>
    </submittedName>
</protein>
<sequence length="164" mass="17365">MTYRRPLGPGPAVRAALASAPVAQRRPAWLPEDPVAAARARQRELLARAAELLVDREEQVLDLDADELREIAAFARAMGQDPVAAVDQAVRAALAGLTAWEGLLGRLGEDLVAVAAEGLGVDLAVVEAGCELDERLRAARAALLAAVTEYHHGSSGPRIGPRPW</sequence>
<dbReference type="EMBL" id="RKQG01000006">
    <property type="protein sequence ID" value="RPE26599.1"/>
    <property type="molecule type" value="Genomic_DNA"/>
</dbReference>
<evidence type="ECO:0000313" key="1">
    <source>
        <dbReference type="EMBL" id="RPE26599.1"/>
    </source>
</evidence>
<proteinExistence type="predicted"/>
<accession>A0A3N4R5D3</accession>
<dbReference type="AlphaFoldDB" id="A0A3N4R5D3"/>
<evidence type="ECO:0000313" key="2">
    <source>
        <dbReference type="Proteomes" id="UP000266906"/>
    </source>
</evidence>
<dbReference type="Proteomes" id="UP000266906">
    <property type="component" value="Unassembled WGS sequence"/>
</dbReference>
<keyword evidence="2" id="KW-1185">Reference proteome</keyword>
<dbReference type="RefSeq" id="WP_123821772.1">
    <property type="nucleotide sequence ID" value="NZ_RKQG01000006.1"/>
</dbReference>
<reference evidence="1 2" key="1">
    <citation type="submission" date="2018-11" db="EMBL/GenBank/DDBJ databases">
        <title>Sequencing the genomes of 1000 actinobacteria strains.</title>
        <authorList>
            <person name="Klenk H.-P."/>
        </authorList>
    </citation>
    <scope>NUCLEOTIDE SEQUENCE [LARGE SCALE GENOMIC DNA]</scope>
    <source>
        <strain evidence="1 2">DSM 44781</strain>
    </source>
</reference>
<gene>
    <name evidence="1" type="ORF">EDD38_7660</name>
</gene>
<organism evidence="1 2">
    <name type="scientific">Kitasatospora cineracea</name>
    <dbReference type="NCBI Taxonomy" id="88074"/>
    <lineage>
        <taxon>Bacteria</taxon>
        <taxon>Bacillati</taxon>
        <taxon>Actinomycetota</taxon>
        <taxon>Actinomycetes</taxon>
        <taxon>Kitasatosporales</taxon>
        <taxon>Streptomycetaceae</taxon>
        <taxon>Kitasatospora</taxon>
    </lineage>
</organism>
<comment type="caution">
    <text evidence="1">The sequence shown here is derived from an EMBL/GenBank/DDBJ whole genome shotgun (WGS) entry which is preliminary data.</text>
</comment>
<name>A0A3N4R5D3_9ACTN</name>